<name>A0A2P5X3R1_GOSBA</name>
<evidence type="ECO:0000313" key="2">
    <source>
        <dbReference type="EMBL" id="PPR97986.1"/>
    </source>
</evidence>
<dbReference type="AlphaFoldDB" id="A0A2P5X3R1"/>
<evidence type="ECO:0000313" key="3">
    <source>
        <dbReference type="Proteomes" id="UP000239757"/>
    </source>
</evidence>
<dbReference type="OrthoDB" id="1685790at2759"/>
<organism evidence="2 3">
    <name type="scientific">Gossypium barbadense</name>
    <name type="common">Sea Island cotton</name>
    <name type="synonym">Hibiscus barbadensis</name>
    <dbReference type="NCBI Taxonomy" id="3634"/>
    <lineage>
        <taxon>Eukaryota</taxon>
        <taxon>Viridiplantae</taxon>
        <taxon>Streptophyta</taxon>
        <taxon>Embryophyta</taxon>
        <taxon>Tracheophyta</taxon>
        <taxon>Spermatophyta</taxon>
        <taxon>Magnoliopsida</taxon>
        <taxon>eudicotyledons</taxon>
        <taxon>Gunneridae</taxon>
        <taxon>Pentapetalae</taxon>
        <taxon>rosids</taxon>
        <taxon>malvids</taxon>
        <taxon>Malvales</taxon>
        <taxon>Malvaceae</taxon>
        <taxon>Malvoideae</taxon>
        <taxon>Gossypium</taxon>
    </lineage>
</organism>
<evidence type="ECO:0000256" key="1">
    <source>
        <dbReference type="SAM" id="MobiDB-lite"/>
    </source>
</evidence>
<feature type="region of interest" description="Disordered" evidence="1">
    <location>
        <begin position="1"/>
        <end position="29"/>
    </location>
</feature>
<dbReference type="Proteomes" id="UP000239757">
    <property type="component" value="Unassembled WGS sequence"/>
</dbReference>
<proteinExistence type="predicted"/>
<protein>
    <submittedName>
        <fullName evidence="2">Uncharacterized protein</fullName>
    </submittedName>
</protein>
<feature type="region of interest" description="Disordered" evidence="1">
    <location>
        <begin position="97"/>
        <end position="134"/>
    </location>
</feature>
<gene>
    <name evidence="2" type="ORF">GOBAR_AA22682</name>
</gene>
<reference evidence="2 3" key="1">
    <citation type="submission" date="2015-01" db="EMBL/GenBank/DDBJ databases">
        <title>Genome of allotetraploid Gossypium barbadense reveals genomic plasticity and fiber elongation in cotton evolution.</title>
        <authorList>
            <person name="Chen X."/>
            <person name="Liu X."/>
            <person name="Zhao B."/>
            <person name="Zheng H."/>
            <person name="Hu Y."/>
            <person name="Lu G."/>
            <person name="Yang C."/>
            <person name="Chen J."/>
            <person name="Shan C."/>
            <person name="Zhang L."/>
            <person name="Zhou Y."/>
            <person name="Wang L."/>
            <person name="Guo W."/>
            <person name="Bai Y."/>
            <person name="Ruan J."/>
            <person name="Shangguan X."/>
            <person name="Mao Y."/>
            <person name="Jiang J."/>
            <person name="Zhu Y."/>
            <person name="Lei J."/>
            <person name="Kang H."/>
            <person name="Chen S."/>
            <person name="He X."/>
            <person name="Wang R."/>
            <person name="Wang Y."/>
            <person name="Chen J."/>
            <person name="Wang L."/>
            <person name="Yu S."/>
            <person name="Wang B."/>
            <person name="Wei J."/>
            <person name="Song S."/>
            <person name="Lu X."/>
            <person name="Gao Z."/>
            <person name="Gu W."/>
            <person name="Deng X."/>
            <person name="Ma D."/>
            <person name="Wang S."/>
            <person name="Liang W."/>
            <person name="Fang L."/>
            <person name="Cai C."/>
            <person name="Zhu X."/>
            <person name="Zhou B."/>
            <person name="Zhang Y."/>
            <person name="Chen Z."/>
            <person name="Xu S."/>
            <person name="Zhu R."/>
            <person name="Wang S."/>
            <person name="Zhang T."/>
            <person name="Zhao G."/>
        </authorList>
    </citation>
    <scope>NUCLEOTIDE SEQUENCE [LARGE SCALE GENOMIC DNA]</scope>
    <source>
        <strain evidence="3">cv. Xinhai21</strain>
        <tissue evidence="2">Leaf</tissue>
    </source>
</reference>
<sequence>MSNPRSKKIAVPASKKRKGAASSSGLYTEEFMDDNELDTLHCYIHYSPSKCWSALVPGSATYDPSRSKASTLAPSLSILASPTQRRKHLPLPSLVRCPHRASRSAEEEDLEDITDDVPPHHEDPPSQPPPIHRPVHAAASYSDISNYKELQSSPSLRNLKLRWKRFSTTAMSYPATTITSSLDTVVVEPNLYHHQSILLQFYHCLG</sequence>
<feature type="compositionally biased region" description="Acidic residues" evidence="1">
    <location>
        <begin position="106"/>
        <end position="115"/>
    </location>
</feature>
<accession>A0A2P5X3R1</accession>
<feature type="compositionally biased region" description="Basic residues" evidence="1">
    <location>
        <begin position="1"/>
        <end position="19"/>
    </location>
</feature>
<dbReference type="EMBL" id="KZ665749">
    <property type="protein sequence ID" value="PPR97986.1"/>
    <property type="molecule type" value="Genomic_DNA"/>
</dbReference>